<gene>
    <name evidence="1" type="ORF">BFL28_04615</name>
</gene>
<sequence length="58" mass="6245">MADDKTLRSPQDASRIALGEDYEVRYWTGKFGVSRAELEAAVKAVGHSAAAVERHLGG</sequence>
<dbReference type="AlphaFoldDB" id="A0A1E3LS75"/>
<comment type="caution">
    <text evidence="1">The sequence shown here is derived from an EMBL/GenBank/DDBJ whole genome shotgun (WGS) entry which is preliminary data.</text>
</comment>
<evidence type="ECO:0000313" key="2">
    <source>
        <dbReference type="Proteomes" id="UP000094487"/>
    </source>
</evidence>
<dbReference type="Proteomes" id="UP000094487">
    <property type="component" value="Unassembled WGS sequence"/>
</dbReference>
<proteinExistence type="predicted"/>
<dbReference type="Pfam" id="PF12244">
    <property type="entry name" value="DUF3606"/>
    <property type="match status" value="1"/>
</dbReference>
<dbReference type="STRING" id="1888892.BFL28_04615"/>
<reference evidence="1 2" key="1">
    <citation type="submission" date="2016-08" db="EMBL/GenBank/DDBJ databases">
        <title>Draft genome of the agarase producing Sphingomonas sp. MCT13.</title>
        <authorList>
            <person name="D'Andrea M.M."/>
            <person name="Rossolini G.M."/>
            <person name="Thaller M.C."/>
        </authorList>
    </citation>
    <scope>NUCLEOTIDE SEQUENCE [LARGE SCALE GENOMIC DNA]</scope>
    <source>
        <strain evidence="1 2">MCT13</strain>
    </source>
</reference>
<dbReference type="OrthoDB" id="8238029at2"/>
<protein>
    <submittedName>
        <fullName evidence="1">DUF3606 domain-containing protein</fullName>
    </submittedName>
</protein>
<dbReference type="RefSeq" id="WP_069321533.1">
    <property type="nucleotide sequence ID" value="NZ_MDDS01000057.1"/>
</dbReference>
<dbReference type="InterPro" id="IPR022037">
    <property type="entry name" value="DUF3606"/>
</dbReference>
<accession>A0A1E3LS75</accession>
<dbReference type="EMBL" id="MDDS01000057">
    <property type="protein sequence ID" value="ODP36599.1"/>
    <property type="molecule type" value="Genomic_DNA"/>
</dbReference>
<name>A0A1E3LS75_9SPHN</name>
<keyword evidence="2" id="KW-1185">Reference proteome</keyword>
<organism evidence="1 2">
    <name type="scientific">Sphingomonas turrisvirgatae</name>
    <dbReference type="NCBI Taxonomy" id="1888892"/>
    <lineage>
        <taxon>Bacteria</taxon>
        <taxon>Pseudomonadati</taxon>
        <taxon>Pseudomonadota</taxon>
        <taxon>Alphaproteobacteria</taxon>
        <taxon>Sphingomonadales</taxon>
        <taxon>Sphingomonadaceae</taxon>
        <taxon>Sphingomonas</taxon>
    </lineage>
</organism>
<evidence type="ECO:0000313" key="1">
    <source>
        <dbReference type="EMBL" id="ODP36599.1"/>
    </source>
</evidence>